<dbReference type="PANTHER" id="PTHR48134">
    <property type="entry name" value="GLYCOPROTEIN 96-92-RELATED-RELATED"/>
    <property type="match status" value="1"/>
</dbReference>
<reference evidence="3 4" key="1">
    <citation type="submission" date="2019-03" db="EMBL/GenBank/DDBJ databases">
        <title>Single cell metagenomics reveals metabolic interactions within the superorganism composed of flagellate Streblomastix strix and complex community of Bacteroidetes bacteria on its surface.</title>
        <authorList>
            <person name="Treitli S.C."/>
            <person name="Kolisko M."/>
            <person name="Husnik F."/>
            <person name="Keeling P."/>
            <person name="Hampl V."/>
        </authorList>
    </citation>
    <scope>NUCLEOTIDE SEQUENCE [LARGE SCALE GENOMIC DNA]</scope>
    <source>
        <strain evidence="3">ST1C</strain>
    </source>
</reference>
<gene>
    <name evidence="3" type="ORF">EZS28_010693</name>
</gene>
<sequence>MFIGHQVPAVFCTGSDEQVLQIASSPGEDLLAVLHKGSISLYQSGSQRILVGFVQRSESDMIIAGDNQSLTWEGNGLFLAVVTVNGFVDQYTVEKEDKEDNALFFTYSSQTPTQSPISVLNFQTNNQNAQSSITNCKMEFRAYPYKISAVARVKIPYASCISVAGDFGFIVGHSCYPGFTFVLWGSQSPSLFIDISYAHSPFIIEIDQKKDQKQINSNTFNRIGIRYVITCTSLNALAYITTQGRAFILPMREVIQCQPLPIQPISPMFPRCAKADLQVLALPLLTKEEITEIQNAQKNEQINQQEIFDSIYTFINSGTHNTLSFCAPLLNAAVGTTSGEVLIFQVPEWARSLSWISGISNKELSENNSQRIQSSQLLIYLINFYNDNLLAWIPHHNKSTKDNLSNKIEQQQQSFNQGFFLPTEGVSILSYSFTPADEAKIIFPLTQPLLIPSFSIWPYQSLQKNDNNKNKENFNFFLTASSTLIPIGISISSTSSVTTPSASVAALYSSMPSPASSAIALAIGYVGHCGSRGLEVWVADGSSRILQTLDNNQLTRYINDSSSTTTSTTSQLPDSDIDTSSNQQYSPLPSPQLSSKRFGILRGKEKKNKEENKLNINQKKKNYQIPLTPRGTVDPIHYSSLRFINNNQSSSSHSSFASFSSSPSLLAYPPSSLLESLTVPDEILLLMQSTIHGVSPSPSGRCIAIAGACGLALFSVPPFSQYTSHSLNDVVIFGGSQGKDGIRKIDLETLNLQKPGSSSFPLQQSKVNYTHPPPNFVPPSPTAAELREGRWFWLTELKDKSIVSVEWLGERVLLIITRPGIDIQKIEKKKLNILQFIQKQVSVTQHLIDAYVESSEKHKYKSKLEFPSLPIDRFGVKQNIGASSFDQHSLNIFYLPSVIRRSSFVNQGIQKLPIADQFQDQQQSEQENRIQLNLDKKLQELQTKEKKQEEIKFESEISKNKIIDGIKDTNQTQLNSSQSQTVVSLQASSAHVYQSLDTQPELLVLLHPVPETASSFAPCCHVITCNSAQHFYTCYPDRTIQQFSLNISGSGVLGADDVSIDLKQTTPAPIIKRFGTQTLQHALKLRKTLAEKEISIYERREMEEKQKKEKESMNDQKKTYEIDNPIRKQTSIIKNQFAKFDPKAFKEMMKTAQQSTQEVLSSPFTDHKSEKQPNKGHNIPKPINISEFPMHRAFPLISFIPLDPANTPVSVRKKEQMNENRIDTGEEEITMTELKFPHIFLLYRADKSLWLSDIQNGEEIIISEGVSRYIMRGIQLWVILTNGSIRLYMIRTNVWDEWVNQNYEGSQFASINNPILKYTSRCFIEDSHSFAPGFLNGQIPFNILFDHVHLGIIEWESKLGGQQYKQQNNKEGIINSKMQLANMSPLSLMNHTLSFSLRSLSLIHVLIEHALAFSSPSPSFDDRVNIAVSICEDIQRTNGDEDSIARERVLYNALRNTLQQDNISSSYSIYYPSSYQYISPLLPPPDTIRQFSLEDVLYFLCRYRDWPSIVVSVARKSGESKIWGQLFKSAIRAQWKEKKRLRKKEDLKLINIEEEKKEKLNEIEELKEEQNQKEQIEIKAGQLRILARLCIAAKFPLGKYLILLTNEQLQNKEKQTTVQQKNIEKEQEQIELKEDIIDKEINLEKKDENKEEEPQLLKDDQELIQQDNLSNELDIKNNNIEKKKEDQITPLIPSYQLDQKVSSQSENIQFNKVSIGMAILQIVKSFGVRLRGDGTQDKRINDDKNNTNEEDNERSIWIRGLFGAEEKYQKKKEGKKAKQAQNMNILTPPSSNQNNKLHDLVADQDTFDDLQITRDDLIQEEIMKEKIELNNEQNSEQNSVSKISAINFELCQLKLSFKEANLYNWVTAIAVVQRDEVVLNELFSGEYSLQIKEELKDALKNKMIEVLFNDFVIFAQTV</sequence>
<feature type="region of interest" description="Disordered" evidence="2">
    <location>
        <begin position="559"/>
        <end position="628"/>
    </location>
</feature>
<evidence type="ECO:0000256" key="2">
    <source>
        <dbReference type="SAM" id="MobiDB-lite"/>
    </source>
</evidence>
<evidence type="ECO:0000256" key="1">
    <source>
        <dbReference type="SAM" id="Coils"/>
    </source>
</evidence>
<keyword evidence="1" id="KW-0175">Coiled coil</keyword>
<proteinExistence type="predicted"/>
<dbReference type="Proteomes" id="UP000324800">
    <property type="component" value="Unassembled WGS sequence"/>
</dbReference>
<feature type="compositionally biased region" description="Low complexity" evidence="2">
    <location>
        <begin position="561"/>
        <end position="570"/>
    </location>
</feature>
<comment type="caution">
    <text evidence="3">The sequence shown here is derived from an EMBL/GenBank/DDBJ whole genome shotgun (WGS) entry which is preliminary data.</text>
</comment>
<evidence type="ECO:0000313" key="3">
    <source>
        <dbReference type="EMBL" id="KAA6393781.1"/>
    </source>
</evidence>
<evidence type="ECO:0000313" key="4">
    <source>
        <dbReference type="Proteomes" id="UP000324800"/>
    </source>
</evidence>
<name>A0A5J4WFV6_9EUKA</name>
<feature type="compositionally biased region" description="Low complexity" evidence="2">
    <location>
        <begin position="580"/>
        <end position="595"/>
    </location>
</feature>
<accession>A0A5J4WFV6</accession>
<dbReference type="PANTHER" id="PTHR48134:SF2">
    <property type="entry name" value="OS04G0609100 PROTEIN"/>
    <property type="match status" value="1"/>
</dbReference>
<feature type="coiled-coil region" evidence="1">
    <location>
        <begin position="1542"/>
        <end position="1686"/>
    </location>
</feature>
<protein>
    <submittedName>
        <fullName evidence="3">Uncharacterized protein</fullName>
    </submittedName>
</protein>
<organism evidence="3 4">
    <name type="scientific">Streblomastix strix</name>
    <dbReference type="NCBI Taxonomy" id="222440"/>
    <lineage>
        <taxon>Eukaryota</taxon>
        <taxon>Metamonada</taxon>
        <taxon>Preaxostyla</taxon>
        <taxon>Oxymonadida</taxon>
        <taxon>Streblomastigidae</taxon>
        <taxon>Streblomastix</taxon>
    </lineage>
</organism>
<dbReference type="EMBL" id="SNRW01002143">
    <property type="protein sequence ID" value="KAA6393781.1"/>
    <property type="molecule type" value="Genomic_DNA"/>
</dbReference>